<dbReference type="Proteomes" id="UP000070444">
    <property type="component" value="Unassembled WGS sequence"/>
</dbReference>
<accession>A0A137P004</accession>
<dbReference type="GO" id="GO:0016020">
    <property type="term" value="C:membrane"/>
    <property type="evidence" value="ECO:0007669"/>
    <property type="project" value="UniProtKB-SubCell"/>
</dbReference>
<evidence type="ECO:0000313" key="6">
    <source>
        <dbReference type="EMBL" id="KXN68322.1"/>
    </source>
</evidence>
<comment type="subcellular location">
    <subcellularLocation>
        <location evidence="1">Membrane</location>
        <topology evidence="1">Multi-pass membrane protein</topology>
    </subcellularLocation>
</comment>
<dbReference type="AlphaFoldDB" id="A0A137P004"/>
<feature type="transmembrane region" description="Helical" evidence="5">
    <location>
        <begin position="49"/>
        <end position="71"/>
    </location>
</feature>
<evidence type="ECO:0000256" key="3">
    <source>
        <dbReference type="ARBA" id="ARBA00022989"/>
    </source>
</evidence>
<feature type="transmembrane region" description="Helical" evidence="5">
    <location>
        <begin position="438"/>
        <end position="458"/>
    </location>
</feature>
<dbReference type="PANTHER" id="PTHR24064">
    <property type="entry name" value="SOLUTE CARRIER FAMILY 22 MEMBER"/>
    <property type="match status" value="1"/>
</dbReference>
<keyword evidence="7" id="KW-1185">Reference proteome</keyword>
<evidence type="ECO:0000313" key="7">
    <source>
        <dbReference type="Proteomes" id="UP000070444"/>
    </source>
</evidence>
<dbReference type="GO" id="GO:0022857">
    <property type="term" value="F:transmembrane transporter activity"/>
    <property type="evidence" value="ECO:0007669"/>
    <property type="project" value="InterPro"/>
</dbReference>
<feature type="transmembrane region" description="Helical" evidence="5">
    <location>
        <begin position="470"/>
        <end position="489"/>
    </location>
</feature>
<evidence type="ECO:0000256" key="1">
    <source>
        <dbReference type="ARBA" id="ARBA00004141"/>
    </source>
</evidence>
<feature type="transmembrane region" description="Helical" evidence="5">
    <location>
        <begin position="135"/>
        <end position="156"/>
    </location>
</feature>
<evidence type="ECO:0000256" key="5">
    <source>
        <dbReference type="SAM" id="Phobius"/>
    </source>
</evidence>
<dbReference type="InterPro" id="IPR036259">
    <property type="entry name" value="MFS_trans_sf"/>
</dbReference>
<dbReference type="Pfam" id="PF07690">
    <property type="entry name" value="MFS_1"/>
    <property type="match status" value="1"/>
</dbReference>
<keyword evidence="2 5" id="KW-0812">Transmembrane</keyword>
<feature type="transmembrane region" description="Helical" evidence="5">
    <location>
        <begin position="177"/>
        <end position="203"/>
    </location>
</feature>
<sequence>MTTSGDELSKATNIIVGNDELNTNSSFSSQSEKLTWLHIRRFMIDGAMFFIDCYDGFMLAYFVLYVSLVYFDGDIPYIYDILLKSGTPAGALVVQWASYTFAGKIKNPVPNAGLIIVLASSIGISLTGRGRGLDFIAALIFWRFMFGVGFSLDNPFKAILDLPQAKYSTNPKLVMKGIWIPFTLAILAGSAISLAVAGGFRYVPADKTDILDYGWRIYEAITFIPTAIALYYRMTENNDNNVGEIDKKADIERTASAHTLNESVVPAPDIWYDSITPAPDIPVQPAPVTWSSSINHFSKPRNLLPLLGGMYTMFVTILGVIFTPVGFLNTSTPATTNYTITVGVVIVSLGILPGYLAATLLIDKIGRKYMQLIAFAGMTIIYGILGFAFDQVKDASPILFILLMSLSNTFVQLGPNGTSLSTFKPTLLSPTSEPSPNGYYGAMRNLGVIAAQFLFIYCKNIGGLSAFVRYLYEIYALLSVIGFFITVLLPNPQPFEKN</sequence>
<proteinExistence type="predicted"/>
<dbReference type="EMBL" id="KQ964582">
    <property type="protein sequence ID" value="KXN68322.1"/>
    <property type="molecule type" value="Genomic_DNA"/>
</dbReference>
<reference evidence="6 7" key="1">
    <citation type="journal article" date="2015" name="Genome Biol. Evol.">
        <title>Phylogenomic analyses indicate that early fungi evolved digesting cell walls of algal ancestors of land plants.</title>
        <authorList>
            <person name="Chang Y."/>
            <person name="Wang S."/>
            <person name="Sekimoto S."/>
            <person name="Aerts A.L."/>
            <person name="Choi C."/>
            <person name="Clum A."/>
            <person name="LaButti K.M."/>
            <person name="Lindquist E.A."/>
            <person name="Yee Ngan C."/>
            <person name="Ohm R.A."/>
            <person name="Salamov A.A."/>
            <person name="Grigoriev I.V."/>
            <person name="Spatafora J.W."/>
            <person name="Berbee M.L."/>
        </authorList>
    </citation>
    <scope>NUCLEOTIDE SEQUENCE [LARGE SCALE GENOMIC DNA]</scope>
    <source>
        <strain evidence="6 7">NRRL 28638</strain>
    </source>
</reference>
<dbReference type="Gene3D" id="1.20.1250.20">
    <property type="entry name" value="MFS general substrate transporter like domains"/>
    <property type="match status" value="2"/>
</dbReference>
<feature type="transmembrane region" description="Helical" evidence="5">
    <location>
        <begin position="369"/>
        <end position="389"/>
    </location>
</feature>
<name>A0A137P004_CONC2</name>
<feature type="transmembrane region" description="Helical" evidence="5">
    <location>
        <begin position="340"/>
        <end position="362"/>
    </location>
</feature>
<organism evidence="6 7">
    <name type="scientific">Conidiobolus coronatus (strain ATCC 28846 / CBS 209.66 / NRRL 28638)</name>
    <name type="common">Delacroixia coronata</name>
    <dbReference type="NCBI Taxonomy" id="796925"/>
    <lineage>
        <taxon>Eukaryota</taxon>
        <taxon>Fungi</taxon>
        <taxon>Fungi incertae sedis</taxon>
        <taxon>Zoopagomycota</taxon>
        <taxon>Entomophthoromycotina</taxon>
        <taxon>Entomophthoromycetes</taxon>
        <taxon>Entomophthorales</taxon>
        <taxon>Ancylistaceae</taxon>
        <taxon>Conidiobolus</taxon>
    </lineage>
</organism>
<gene>
    <name evidence="6" type="ORF">CONCODRAFT_79784</name>
</gene>
<keyword evidence="4 5" id="KW-0472">Membrane</keyword>
<dbReference type="InterPro" id="IPR011701">
    <property type="entry name" value="MFS"/>
</dbReference>
<dbReference type="STRING" id="796925.A0A137P004"/>
<feature type="transmembrane region" description="Helical" evidence="5">
    <location>
        <begin position="109"/>
        <end position="129"/>
    </location>
</feature>
<evidence type="ECO:0000256" key="4">
    <source>
        <dbReference type="ARBA" id="ARBA00023136"/>
    </source>
</evidence>
<feature type="transmembrane region" description="Helical" evidence="5">
    <location>
        <begin position="303"/>
        <end position="328"/>
    </location>
</feature>
<evidence type="ECO:0008006" key="8">
    <source>
        <dbReference type="Google" id="ProtNLM"/>
    </source>
</evidence>
<feature type="transmembrane region" description="Helical" evidence="5">
    <location>
        <begin position="215"/>
        <end position="232"/>
    </location>
</feature>
<evidence type="ECO:0000256" key="2">
    <source>
        <dbReference type="ARBA" id="ARBA00022692"/>
    </source>
</evidence>
<keyword evidence="3 5" id="KW-1133">Transmembrane helix</keyword>
<protein>
    <recommendedName>
        <fullName evidence="8">MFS general substrate transporter</fullName>
    </recommendedName>
</protein>
<dbReference type="OrthoDB" id="2153661at2759"/>
<dbReference type="SUPFAM" id="SSF103473">
    <property type="entry name" value="MFS general substrate transporter"/>
    <property type="match status" value="1"/>
</dbReference>